<keyword evidence="2" id="KW-1185">Reference proteome</keyword>
<dbReference type="RefSeq" id="WP_126153616.1">
    <property type="nucleotide sequence ID" value="NZ_UZWE01000024.1"/>
</dbReference>
<reference evidence="1 2" key="1">
    <citation type="submission" date="2018-12" db="EMBL/GenBank/DDBJ databases">
        <authorList>
            <person name="Criscuolo A."/>
        </authorList>
    </citation>
    <scope>NUCLEOTIDE SEQUENCE [LARGE SCALE GENOMIC DNA]</scope>
    <source>
        <strain evidence="1">ACIP1116241</strain>
    </source>
</reference>
<dbReference type="AlphaFoldDB" id="A0A447IK76"/>
<name>A0A447IK76_9RHOB</name>
<evidence type="ECO:0008006" key="3">
    <source>
        <dbReference type="Google" id="ProtNLM"/>
    </source>
</evidence>
<dbReference type="OrthoDB" id="7861405at2"/>
<dbReference type="Proteomes" id="UP000270743">
    <property type="component" value="Unassembled WGS sequence"/>
</dbReference>
<evidence type="ECO:0000313" key="2">
    <source>
        <dbReference type="Proteomes" id="UP000270743"/>
    </source>
</evidence>
<organism evidence="1 2">
    <name type="scientific">Paracoccus haematequi</name>
    <dbReference type="NCBI Taxonomy" id="2491866"/>
    <lineage>
        <taxon>Bacteria</taxon>
        <taxon>Pseudomonadati</taxon>
        <taxon>Pseudomonadota</taxon>
        <taxon>Alphaproteobacteria</taxon>
        <taxon>Rhodobacterales</taxon>
        <taxon>Paracoccaceae</taxon>
        <taxon>Paracoccus</taxon>
    </lineage>
</organism>
<gene>
    <name evidence="1" type="ORF">PARHAE_01112</name>
</gene>
<proteinExistence type="predicted"/>
<protein>
    <recommendedName>
        <fullName evidence="3">Prophage CP4-57 regulatory protein (AlpA)</fullName>
    </recommendedName>
</protein>
<accession>A0A447IK76</accession>
<sequence>MTATFIRSGDIAQRLSISTETFRAKRQLLEDQHGFPQPMPHTRHPMLWRADQVDAWIDMQGLPRDVEERIDPALIRSRQVILLAEARRA</sequence>
<dbReference type="EMBL" id="UZWE01000024">
    <property type="protein sequence ID" value="VDS07932.1"/>
    <property type="molecule type" value="Genomic_DNA"/>
</dbReference>
<evidence type="ECO:0000313" key="1">
    <source>
        <dbReference type="EMBL" id="VDS07932.1"/>
    </source>
</evidence>